<keyword evidence="2" id="KW-1185">Reference proteome</keyword>
<comment type="caution">
    <text evidence="1">The sequence shown here is derived from an EMBL/GenBank/DDBJ whole genome shotgun (WGS) entry which is preliminary data.</text>
</comment>
<evidence type="ECO:0000313" key="1">
    <source>
        <dbReference type="EMBL" id="KAF4676023.1"/>
    </source>
</evidence>
<dbReference type="Proteomes" id="UP000591131">
    <property type="component" value="Unassembled WGS sequence"/>
</dbReference>
<sequence length="172" mass="19962">MKKLVGIPEGKSAFLAMKRSVNGFTFDSIEMIGRITMGLVMITTAIGKLIDSLPAQYCTRIDIPGKTCNIQTFHTVTFWNGTTMEYRQANSRRFLPWWQKRRLRNIIMVYNECADAPQPDVSKYDFEGFGFTKEQFAAMRHYEGNDTLELTIYDRVHYLERCPGPWDGKIRK</sequence>
<name>A0A7J6MWT6_PERCH</name>
<proteinExistence type="predicted"/>
<reference evidence="1 2" key="1">
    <citation type="submission" date="2020-04" db="EMBL/GenBank/DDBJ databases">
        <title>Perkinsus chesapeaki whole genome sequence.</title>
        <authorList>
            <person name="Bogema D.R."/>
        </authorList>
    </citation>
    <scope>NUCLEOTIDE SEQUENCE [LARGE SCALE GENOMIC DNA]</scope>
    <source>
        <strain evidence="1">ATCC PRA-425</strain>
    </source>
</reference>
<organism evidence="1 2">
    <name type="scientific">Perkinsus chesapeaki</name>
    <name type="common">Clam parasite</name>
    <name type="synonym">Perkinsus andrewsi</name>
    <dbReference type="NCBI Taxonomy" id="330153"/>
    <lineage>
        <taxon>Eukaryota</taxon>
        <taxon>Sar</taxon>
        <taxon>Alveolata</taxon>
        <taxon>Perkinsozoa</taxon>
        <taxon>Perkinsea</taxon>
        <taxon>Perkinsida</taxon>
        <taxon>Perkinsidae</taxon>
        <taxon>Perkinsus</taxon>
    </lineage>
</organism>
<gene>
    <name evidence="1" type="ORF">FOL47_006823</name>
</gene>
<dbReference type="AlphaFoldDB" id="A0A7J6MWT6"/>
<protein>
    <submittedName>
        <fullName evidence="1">Uncharacterized protein</fullName>
    </submittedName>
</protein>
<dbReference type="EMBL" id="JAAPAO010000039">
    <property type="protein sequence ID" value="KAF4676023.1"/>
    <property type="molecule type" value="Genomic_DNA"/>
</dbReference>
<evidence type="ECO:0000313" key="2">
    <source>
        <dbReference type="Proteomes" id="UP000591131"/>
    </source>
</evidence>
<accession>A0A7J6MWT6</accession>